<dbReference type="Gene3D" id="3.40.50.1010">
    <property type="entry name" value="5'-nuclease"/>
    <property type="match status" value="1"/>
</dbReference>
<dbReference type="FunFam" id="3.40.50.1010:FF:000006">
    <property type="entry name" value="rRNA-processing protein UTP23 homolog"/>
    <property type="match status" value="1"/>
</dbReference>
<dbReference type="Pfam" id="PF04900">
    <property type="entry name" value="Fcf1"/>
    <property type="match status" value="1"/>
</dbReference>
<dbReference type="InterPro" id="IPR006984">
    <property type="entry name" value="Fcf1/UTP23"/>
</dbReference>
<keyword evidence="3" id="KW-0698">rRNA processing</keyword>
<evidence type="ECO:0000256" key="5">
    <source>
        <dbReference type="ARBA" id="ARBA00037300"/>
    </source>
</evidence>
<dbReference type="SUPFAM" id="SSF88723">
    <property type="entry name" value="PIN domain-like"/>
    <property type="match status" value="1"/>
</dbReference>
<name>A0AA88A1F0_FICCA</name>
<sequence length="274" mass="31423">MRLKRQKRVRKSLRIYITCFGFRKPFKVLCDGTFVHHLLVNRIVPADDALANLLGASVKLFTTRCVLAELKRLGQSYSQSLDAANNLMIARCEHEKLKAADACIAEVIGETNPEHFFVATQDGDLRKKFQEIHGVPIIFALRNALFLEPISASLRQHAKTLDEEHSHMSELEQNMLKKRVQRIKEELGDQDLPEQPVKKKLEGKNGMWVKDRVRFKRKKAKGPNPLSCKKKKKPENKNPGPTKKREDGNENATRSRSRERRRSRGHTQSAQAEN</sequence>
<keyword evidence="4" id="KW-0539">Nucleus</keyword>
<keyword evidence="2" id="KW-0690">Ribosome biogenesis</keyword>
<dbReference type="CDD" id="cd08553">
    <property type="entry name" value="PIN_Fcf1-like"/>
    <property type="match status" value="1"/>
</dbReference>
<dbReference type="Gramene" id="FCD_00001908-RA">
    <property type="protein sequence ID" value="FCD_00001908-RA:cds"/>
    <property type="gene ID" value="FCD_00001908"/>
</dbReference>
<evidence type="ECO:0000256" key="6">
    <source>
        <dbReference type="ARBA" id="ARBA00038503"/>
    </source>
</evidence>
<dbReference type="Proteomes" id="UP001187192">
    <property type="component" value="Unassembled WGS sequence"/>
</dbReference>
<dbReference type="GO" id="GO:0032040">
    <property type="term" value="C:small-subunit processome"/>
    <property type="evidence" value="ECO:0007669"/>
    <property type="project" value="InterPro"/>
</dbReference>
<dbReference type="GO" id="GO:0006364">
    <property type="term" value="P:rRNA processing"/>
    <property type="evidence" value="ECO:0007669"/>
    <property type="project" value="UniProtKB-KW"/>
</dbReference>
<dbReference type="AlphaFoldDB" id="A0AA88A1F0"/>
<evidence type="ECO:0000256" key="1">
    <source>
        <dbReference type="ARBA" id="ARBA00004604"/>
    </source>
</evidence>
<evidence type="ECO:0000313" key="9">
    <source>
        <dbReference type="EMBL" id="GMN42697.1"/>
    </source>
</evidence>
<gene>
    <name evidence="9" type="ORF">TIFTF001_011907</name>
</gene>
<evidence type="ECO:0000256" key="7">
    <source>
        <dbReference type="SAM" id="MobiDB-lite"/>
    </source>
</evidence>
<comment type="subcellular location">
    <subcellularLocation>
        <location evidence="1">Nucleus</location>
        <location evidence="1">Nucleolus</location>
    </subcellularLocation>
</comment>
<reference evidence="9" key="1">
    <citation type="submission" date="2023-07" db="EMBL/GenBank/DDBJ databases">
        <title>draft genome sequence of fig (Ficus carica).</title>
        <authorList>
            <person name="Takahashi T."/>
            <person name="Nishimura K."/>
        </authorList>
    </citation>
    <scope>NUCLEOTIDE SEQUENCE</scope>
</reference>
<feature type="compositionally biased region" description="Basic residues" evidence="7">
    <location>
        <begin position="255"/>
        <end position="265"/>
    </location>
</feature>
<keyword evidence="10" id="KW-1185">Reference proteome</keyword>
<accession>A0AA88A1F0</accession>
<evidence type="ECO:0000256" key="2">
    <source>
        <dbReference type="ARBA" id="ARBA00022517"/>
    </source>
</evidence>
<feature type="region of interest" description="Disordered" evidence="7">
    <location>
        <begin position="186"/>
        <end position="274"/>
    </location>
</feature>
<dbReference type="InterPro" id="IPR029060">
    <property type="entry name" value="PIN-like_dom_sf"/>
</dbReference>
<dbReference type="InterPro" id="IPR057776">
    <property type="entry name" value="UTP23_sensor"/>
</dbReference>
<evidence type="ECO:0000313" key="10">
    <source>
        <dbReference type="Proteomes" id="UP001187192"/>
    </source>
</evidence>
<feature type="domain" description="UTP23 sensor motif region" evidence="8">
    <location>
        <begin position="215"/>
        <end position="233"/>
    </location>
</feature>
<comment type="caution">
    <text evidence="9">The sequence shown here is derived from an EMBL/GenBank/DDBJ whole genome shotgun (WGS) entry which is preliminary data.</text>
</comment>
<comment type="function">
    <text evidence="5">Involved in rRNA-processing and ribosome biogenesis.</text>
</comment>
<organism evidence="9 10">
    <name type="scientific">Ficus carica</name>
    <name type="common">Common fig</name>
    <dbReference type="NCBI Taxonomy" id="3494"/>
    <lineage>
        <taxon>Eukaryota</taxon>
        <taxon>Viridiplantae</taxon>
        <taxon>Streptophyta</taxon>
        <taxon>Embryophyta</taxon>
        <taxon>Tracheophyta</taxon>
        <taxon>Spermatophyta</taxon>
        <taxon>Magnoliopsida</taxon>
        <taxon>eudicotyledons</taxon>
        <taxon>Gunneridae</taxon>
        <taxon>Pentapetalae</taxon>
        <taxon>rosids</taxon>
        <taxon>fabids</taxon>
        <taxon>Rosales</taxon>
        <taxon>Moraceae</taxon>
        <taxon>Ficeae</taxon>
        <taxon>Ficus</taxon>
    </lineage>
</organism>
<protein>
    <recommendedName>
        <fullName evidence="8">UTP23 sensor motif region domain-containing protein</fullName>
    </recommendedName>
</protein>
<evidence type="ECO:0000256" key="3">
    <source>
        <dbReference type="ARBA" id="ARBA00022552"/>
    </source>
</evidence>
<evidence type="ECO:0000259" key="8">
    <source>
        <dbReference type="Pfam" id="PF24779"/>
    </source>
</evidence>
<proteinExistence type="inferred from homology"/>
<comment type="similarity">
    <text evidence="6">Belongs to the UTP23/FCF1 family. UTP23 subfamily.</text>
</comment>
<dbReference type="Pfam" id="PF24779">
    <property type="entry name" value="UTP23_sensor"/>
    <property type="match status" value="1"/>
</dbReference>
<dbReference type="PANTHER" id="PTHR12416">
    <property type="entry name" value="RRNA-PROCESSING PROTEIN UTP23 HOMOLOG"/>
    <property type="match status" value="1"/>
</dbReference>
<dbReference type="EMBL" id="BTGU01000014">
    <property type="protein sequence ID" value="GMN42697.1"/>
    <property type="molecule type" value="Genomic_DNA"/>
</dbReference>
<evidence type="ECO:0000256" key="4">
    <source>
        <dbReference type="ARBA" id="ARBA00023242"/>
    </source>
</evidence>